<keyword evidence="2" id="KW-0238">DNA-binding</keyword>
<dbReference type="Pfam" id="PF12833">
    <property type="entry name" value="HTH_18"/>
    <property type="match status" value="1"/>
</dbReference>
<dbReference type="EMBL" id="JAMYJR010000055">
    <property type="protein sequence ID" value="MCO8277238.1"/>
    <property type="molecule type" value="Genomic_DNA"/>
</dbReference>
<evidence type="ECO:0000313" key="5">
    <source>
        <dbReference type="EMBL" id="MCO8277238.1"/>
    </source>
</evidence>
<accession>A0ABT1E2B9</accession>
<dbReference type="InterPro" id="IPR018060">
    <property type="entry name" value="HTH_AraC"/>
</dbReference>
<dbReference type="Gene3D" id="1.10.10.60">
    <property type="entry name" value="Homeodomain-like"/>
    <property type="match status" value="1"/>
</dbReference>
<name>A0ABT1E2B9_9ACTN</name>
<dbReference type="InterPro" id="IPR050204">
    <property type="entry name" value="AraC_XylS_family_regulators"/>
</dbReference>
<evidence type="ECO:0000259" key="4">
    <source>
        <dbReference type="PROSITE" id="PS01124"/>
    </source>
</evidence>
<reference evidence="5 6" key="1">
    <citation type="submission" date="2022-06" db="EMBL/GenBank/DDBJ databases">
        <title>New Species of the Genus Actinoplanes, ActinopZanes ferrugineus.</title>
        <authorList>
            <person name="Ding P."/>
        </authorList>
    </citation>
    <scope>NUCLEOTIDE SEQUENCE [LARGE SCALE GENOMIC DNA]</scope>
    <source>
        <strain evidence="5 6">TRM88003</strain>
    </source>
</reference>
<keyword evidence="3" id="KW-0804">Transcription</keyword>
<dbReference type="SMART" id="SM00342">
    <property type="entry name" value="HTH_ARAC"/>
    <property type="match status" value="1"/>
</dbReference>
<keyword evidence="1" id="KW-0805">Transcription regulation</keyword>
<organism evidence="5 6">
    <name type="scientific">Paractinoplanes aksuensis</name>
    <dbReference type="NCBI Taxonomy" id="2939490"/>
    <lineage>
        <taxon>Bacteria</taxon>
        <taxon>Bacillati</taxon>
        <taxon>Actinomycetota</taxon>
        <taxon>Actinomycetes</taxon>
        <taxon>Micromonosporales</taxon>
        <taxon>Micromonosporaceae</taxon>
        <taxon>Paractinoplanes</taxon>
    </lineage>
</organism>
<keyword evidence="6" id="KW-1185">Reference proteome</keyword>
<sequence length="143" mass="15390">MARTPPPVDAQVATMRARITAELEQRSAGRGGNELVEFALGELTGAARLGEVATRAGVSERRLRTLFSRDVGLSPKHVARISRLRTVLSLAGTREWAAVADDAGFFDRAHMISDFRDLMGVPPAAYLSGRRPGPAPCLPLSRP</sequence>
<dbReference type="PANTHER" id="PTHR46796">
    <property type="entry name" value="HTH-TYPE TRANSCRIPTIONAL ACTIVATOR RHAS-RELATED"/>
    <property type="match status" value="1"/>
</dbReference>
<feature type="domain" description="HTH araC/xylS-type" evidence="4">
    <location>
        <begin position="33"/>
        <end position="129"/>
    </location>
</feature>
<evidence type="ECO:0000256" key="3">
    <source>
        <dbReference type="ARBA" id="ARBA00023163"/>
    </source>
</evidence>
<dbReference type="PROSITE" id="PS01124">
    <property type="entry name" value="HTH_ARAC_FAMILY_2"/>
    <property type="match status" value="1"/>
</dbReference>
<gene>
    <name evidence="5" type="ORF">M1L60_42350</name>
</gene>
<evidence type="ECO:0000256" key="1">
    <source>
        <dbReference type="ARBA" id="ARBA00023015"/>
    </source>
</evidence>
<comment type="caution">
    <text evidence="5">The sequence shown here is derived from an EMBL/GenBank/DDBJ whole genome shotgun (WGS) entry which is preliminary data.</text>
</comment>
<dbReference type="Proteomes" id="UP001523369">
    <property type="component" value="Unassembled WGS sequence"/>
</dbReference>
<evidence type="ECO:0000313" key="6">
    <source>
        <dbReference type="Proteomes" id="UP001523369"/>
    </source>
</evidence>
<evidence type="ECO:0000256" key="2">
    <source>
        <dbReference type="ARBA" id="ARBA00023125"/>
    </source>
</evidence>
<protein>
    <submittedName>
        <fullName evidence="5">Helix-turn-helix domain-containing protein</fullName>
    </submittedName>
</protein>
<proteinExistence type="predicted"/>
<dbReference type="PANTHER" id="PTHR46796:SF15">
    <property type="entry name" value="BLL1074 PROTEIN"/>
    <property type="match status" value="1"/>
</dbReference>
<dbReference type="RefSeq" id="WP_253243254.1">
    <property type="nucleotide sequence ID" value="NZ_JAMYJR010000055.1"/>
</dbReference>